<sequence length="193" mass="21841">MINVMNPEQIHETIPVDKLLFEVMKKKEAGLRLSQICVAYVNEKYELSYTFADDDTYQYSILRVVIEVFEQVPSICKIYPYAVFYENEMAELFDVNIEMIDVNYHGKFYRIEKEAPMLPPGALEKKEKAEEDEKKRIEEEKKAAIEAARKAEEEAKAAEEAKARAIAEAKAKALAAKAAAANAPANNNEGGQK</sequence>
<protein>
    <submittedName>
        <fullName evidence="4">Respiratory-chain NADH dehydrogenase, subunit</fullName>
    </submittedName>
</protein>
<reference evidence="4 5" key="1">
    <citation type="submission" date="2016-10" db="EMBL/GenBank/DDBJ databases">
        <authorList>
            <person name="de Groot N.N."/>
        </authorList>
    </citation>
    <scope>NUCLEOTIDE SEQUENCE [LARGE SCALE GENOMIC DNA]</scope>
    <source>
        <strain evidence="4 5">AR40</strain>
    </source>
</reference>
<geneLocation type="plasmid" evidence="3">
    <name>pINBov266</name>
</geneLocation>
<accession>A0A1H9US32</accession>
<geneLocation type="plasmid" evidence="6">
    <name>pinbov266</name>
</geneLocation>
<feature type="coiled-coil region" evidence="1">
    <location>
        <begin position="122"/>
        <end position="168"/>
    </location>
</feature>
<evidence type="ECO:0000259" key="2">
    <source>
        <dbReference type="Pfam" id="PF00329"/>
    </source>
</evidence>
<name>A0A1H9US32_BUTFI</name>
<dbReference type="EMBL" id="FOGJ01000019">
    <property type="protein sequence ID" value="SES11823.1"/>
    <property type="molecule type" value="Genomic_DNA"/>
</dbReference>
<evidence type="ECO:0000313" key="6">
    <source>
        <dbReference type="Proteomes" id="UP000245488"/>
    </source>
</evidence>
<dbReference type="Gene3D" id="3.30.460.80">
    <property type="entry name" value="NADH:ubiquinone oxidoreductase, 30kDa subunit"/>
    <property type="match status" value="1"/>
</dbReference>
<evidence type="ECO:0000313" key="3">
    <source>
        <dbReference type="EMBL" id="PWT25932.1"/>
    </source>
</evidence>
<dbReference type="InterPro" id="IPR037232">
    <property type="entry name" value="NADH_quin_OxRdtase_su_C/D-like"/>
</dbReference>
<dbReference type="Pfam" id="PF00329">
    <property type="entry name" value="Complex1_30kDa"/>
    <property type="match status" value="1"/>
</dbReference>
<reference evidence="3 6" key="2">
    <citation type="submission" date="2017-09" db="EMBL/GenBank/DDBJ databases">
        <title>High-quality draft genome sequence of Butyrivibrio fibrisolvens INBov1, isolated from cow rumen.</title>
        <authorList>
            <person name="Rodriguez Hernaez J."/>
            <person name="Rivarola M."/>
            <person name="Paniego N."/>
            <person name="Cravero S."/>
            <person name="Ceron Cucchi M."/>
            <person name="Martinez M.C."/>
        </authorList>
    </citation>
    <scope>NUCLEOTIDE SEQUENCE [LARGE SCALE GENOMIC DNA]</scope>
    <source>
        <strain evidence="3 6">INBov1</strain>
        <plasmid evidence="3">pINBov266</plasmid>
        <plasmid evidence="6">pinbov266</plasmid>
    </source>
</reference>
<dbReference type="OrthoDB" id="3178054at2"/>
<keyword evidence="3" id="KW-0614">Plasmid</keyword>
<dbReference type="EMBL" id="NXNG01000002">
    <property type="protein sequence ID" value="PWT25932.1"/>
    <property type="molecule type" value="Genomic_DNA"/>
</dbReference>
<dbReference type="Proteomes" id="UP000245488">
    <property type="component" value="Plasmid pINBov266"/>
</dbReference>
<dbReference type="InterPro" id="IPR001268">
    <property type="entry name" value="NADH_UbQ_OxRdtase_30kDa_su"/>
</dbReference>
<evidence type="ECO:0000313" key="5">
    <source>
        <dbReference type="Proteomes" id="UP000182584"/>
    </source>
</evidence>
<dbReference type="AlphaFoldDB" id="A0A1H9US32"/>
<dbReference type="eggNOG" id="COG0852">
    <property type="taxonomic scope" value="Bacteria"/>
</dbReference>
<evidence type="ECO:0000256" key="1">
    <source>
        <dbReference type="SAM" id="Coils"/>
    </source>
</evidence>
<gene>
    <name evidence="3" type="ORF">CPT75_00685</name>
    <name evidence="4" type="ORF">SAMN04487884_11961</name>
</gene>
<dbReference type="GO" id="GO:0008137">
    <property type="term" value="F:NADH dehydrogenase (ubiquinone) activity"/>
    <property type="evidence" value="ECO:0007669"/>
    <property type="project" value="InterPro"/>
</dbReference>
<organism evidence="4 5">
    <name type="scientific">Butyrivibrio fibrisolvens</name>
    <dbReference type="NCBI Taxonomy" id="831"/>
    <lineage>
        <taxon>Bacteria</taxon>
        <taxon>Bacillati</taxon>
        <taxon>Bacillota</taxon>
        <taxon>Clostridia</taxon>
        <taxon>Lachnospirales</taxon>
        <taxon>Lachnospiraceae</taxon>
        <taxon>Butyrivibrio</taxon>
    </lineage>
</organism>
<dbReference type="Proteomes" id="UP000182584">
    <property type="component" value="Unassembled WGS sequence"/>
</dbReference>
<feature type="domain" description="NADH:ubiquinone oxidoreductase 30kDa subunit" evidence="2">
    <location>
        <begin position="24"/>
        <end position="98"/>
    </location>
</feature>
<dbReference type="RefSeq" id="WP_051212820.1">
    <property type="nucleotide sequence ID" value="NZ_CM009897.1"/>
</dbReference>
<dbReference type="SUPFAM" id="SSF143243">
    <property type="entry name" value="Nqo5-like"/>
    <property type="match status" value="1"/>
</dbReference>
<evidence type="ECO:0000313" key="4">
    <source>
        <dbReference type="EMBL" id="SES11823.1"/>
    </source>
</evidence>
<keyword evidence="1" id="KW-0175">Coiled coil</keyword>
<keyword evidence="6" id="KW-1185">Reference proteome</keyword>
<proteinExistence type="predicted"/>